<evidence type="ECO:0008006" key="4">
    <source>
        <dbReference type="Google" id="ProtNLM"/>
    </source>
</evidence>
<feature type="coiled-coil region" evidence="1">
    <location>
        <begin position="326"/>
        <end position="353"/>
    </location>
</feature>
<dbReference type="KEGG" id="cchv:BTM20_12345"/>
<keyword evidence="1" id="KW-0175">Coiled coil</keyword>
<dbReference type="GeneID" id="66302667"/>
<evidence type="ECO:0000313" key="3">
    <source>
        <dbReference type="Proteomes" id="UP000775179"/>
    </source>
</evidence>
<reference evidence="2 3" key="1">
    <citation type="submission" date="2021-08" db="EMBL/GenBank/DDBJ databases">
        <title>Genome sequence analysis of Clostridium chauvoei strains of European origin and evaluation of typing options for outbreak investigations.</title>
        <authorList>
            <person name="Abdel-Glil M."/>
            <person name="Thomas P."/>
            <person name="Seyboldt C."/>
        </authorList>
    </citation>
    <scope>NUCLEOTIDE SEQUENCE [LARGE SCALE GENOMIC DNA]</scope>
    <source>
        <strain evidence="2 3">S0260-09</strain>
    </source>
</reference>
<dbReference type="EMBL" id="JAIFTX010000031">
    <property type="protein sequence ID" value="MBX7291663.1"/>
    <property type="molecule type" value="Genomic_DNA"/>
</dbReference>
<protein>
    <recommendedName>
        <fullName evidence="4">Lipoprotein</fullName>
    </recommendedName>
</protein>
<dbReference type="Proteomes" id="UP000775179">
    <property type="component" value="Unassembled WGS sequence"/>
</dbReference>
<evidence type="ECO:0000313" key="2">
    <source>
        <dbReference type="EMBL" id="MBX7291663.1"/>
    </source>
</evidence>
<gene>
    <name evidence="2" type="ORF">K4H94_11690</name>
</gene>
<accession>A0ABD4RJL6</accession>
<dbReference type="AlphaFoldDB" id="A0ABD4RJL6"/>
<sequence>MKKFIYYVGVMILLFTLIGCEKIDGKNIGTTKIPRNNLLSVEGVWRVDLVNIVDETLNTTENDDMVGTNIKIGNKSVEMRDKVYIKPEYKLKVVDKDYILSYEVGLTVEPFMKNEDKIDIISIVSKNNLVGEFILQDKDKGFLLYKGLVLELSRIKDNIEEKDYKKNDENHIESIITADYNSDVGVMIGLKVPRKETEDGEYTKEEYRTLWISFKDGELQPIIEKRDIIFPRMNGIWTLNSNSINFNGHEVEYFNVKPIEGKESTSVSYDKNNNIYKNIKFIGNDYIAIEKYEGNNFKNKFPKYQIVPIDNINSENGIIIEEIYSKDAVEKYKMTYENEINNLSEESKAKLNTNIDYSNFSILRKDGKWKLVGKISPLNGEDNGIDYMIGLNPNKKLLNYDSLITPWKTLKGELPFIRDAYIAPTGRIAIIIFEDNLAVYEVENRRLKGSPLINISLNHDEQVIMAEWSRDSYVDSWSKAFSDGVNIMEKEE</sequence>
<name>A0ABD4RJL6_9CLOT</name>
<proteinExistence type="predicted"/>
<comment type="caution">
    <text evidence="2">The sequence shown here is derived from an EMBL/GenBank/DDBJ whole genome shotgun (WGS) entry which is preliminary data.</text>
</comment>
<organism evidence="2 3">
    <name type="scientific">Clostridium chauvoei</name>
    <dbReference type="NCBI Taxonomy" id="46867"/>
    <lineage>
        <taxon>Bacteria</taxon>
        <taxon>Bacillati</taxon>
        <taxon>Bacillota</taxon>
        <taxon>Clostridia</taxon>
        <taxon>Eubacteriales</taxon>
        <taxon>Clostridiaceae</taxon>
        <taxon>Clostridium</taxon>
    </lineage>
</organism>
<dbReference type="PROSITE" id="PS51257">
    <property type="entry name" value="PROKAR_LIPOPROTEIN"/>
    <property type="match status" value="1"/>
</dbReference>
<dbReference type="RefSeq" id="WP_021876645.1">
    <property type="nucleotide sequence ID" value="NZ_CP018624.1"/>
</dbReference>
<evidence type="ECO:0000256" key="1">
    <source>
        <dbReference type="SAM" id="Coils"/>
    </source>
</evidence>